<dbReference type="GO" id="GO:0106026">
    <property type="term" value="F:Gly-tRNA(Ala) deacylase activity"/>
    <property type="evidence" value="ECO:0007669"/>
    <property type="project" value="UniProtKB-UniRule"/>
</dbReference>
<evidence type="ECO:0000313" key="4">
    <source>
        <dbReference type="Proteomes" id="UP000005730"/>
    </source>
</evidence>
<dbReference type="CDD" id="cd00563">
    <property type="entry name" value="Dtyr_deacylase"/>
    <property type="match status" value="1"/>
</dbReference>
<dbReference type="STRING" id="926567.TheveDRAFT_0551"/>
<dbReference type="Proteomes" id="UP000005730">
    <property type="component" value="Chromosome"/>
</dbReference>
<dbReference type="FunFam" id="3.50.80.10:FF:000001">
    <property type="entry name" value="D-aminoacyl-tRNA deacylase"/>
    <property type="match status" value="1"/>
</dbReference>
<comment type="subunit">
    <text evidence="2">Homodimer.</text>
</comment>
<evidence type="ECO:0000256" key="1">
    <source>
        <dbReference type="ARBA" id="ARBA00009673"/>
    </source>
</evidence>
<feature type="short sequence motif" description="Gly-cisPro motif, important for rejection of L-amino acids" evidence="2">
    <location>
        <begin position="137"/>
        <end position="138"/>
    </location>
</feature>
<keyword evidence="2" id="KW-0820">tRNA-binding</keyword>
<dbReference type="EMBL" id="CM001377">
    <property type="protein sequence ID" value="EHM09712.1"/>
    <property type="molecule type" value="Genomic_DNA"/>
</dbReference>
<keyword evidence="2" id="KW-0694">RNA-binding</keyword>
<dbReference type="NCBIfam" id="TIGR00256">
    <property type="entry name" value="D-aminoacyl-tRNA deacylase"/>
    <property type="match status" value="1"/>
</dbReference>
<proteinExistence type="inferred from homology"/>
<reference evidence="3 4" key="1">
    <citation type="submission" date="2011-10" db="EMBL/GenBank/DDBJ databases">
        <title>The Noncontiguous Finished genome of Thermanaerovibrio velox DSM 12556.</title>
        <authorList>
            <consortium name="US DOE Joint Genome Institute (JGI-PGF)"/>
            <person name="Lucas S."/>
            <person name="Copeland A."/>
            <person name="Lapidus A."/>
            <person name="Glavina del Rio T."/>
            <person name="Dalin E."/>
            <person name="Tice H."/>
            <person name="Bruce D."/>
            <person name="Goodwin L."/>
            <person name="Pitluck S."/>
            <person name="Peters L."/>
            <person name="Mikhailova N."/>
            <person name="Teshima H."/>
            <person name="Kyrpides N."/>
            <person name="Mavromatis K."/>
            <person name="Ivanova N."/>
            <person name="Markowitz V."/>
            <person name="Cheng J.-F."/>
            <person name="Hugenholtz P."/>
            <person name="Woyke T."/>
            <person name="Wu D."/>
            <person name="Spring S."/>
            <person name="Brambilla E.-M."/>
            <person name="Klenk H.-P."/>
            <person name="Eisen J.A."/>
        </authorList>
    </citation>
    <scope>NUCLEOTIDE SEQUENCE [LARGE SCALE GENOMIC DNA]</scope>
    <source>
        <strain evidence="3 4">DSM 12556</strain>
    </source>
</reference>
<organism evidence="3 4">
    <name type="scientific">Thermanaerovibrio velox DSM 12556</name>
    <dbReference type="NCBI Taxonomy" id="926567"/>
    <lineage>
        <taxon>Bacteria</taxon>
        <taxon>Thermotogati</taxon>
        <taxon>Synergistota</taxon>
        <taxon>Synergistia</taxon>
        <taxon>Synergistales</taxon>
        <taxon>Synergistaceae</taxon>
        <taxon>Thermanaerovibrio</taxon>
    </lineage>
</organism>
<dbReference type="GO" id="GO:0051500">
    <property type="term" value="F:D-tyrosyl-tRNA(Tyr) deacylase activity"/>
    <property type="evidence" value="ECO:0007669"/>
    <property type="project" value="TreeGrafter"/>
</dbReference>
<dbReference type="EC" id="3.1.1.96" evidence="2"/>
<accession>H0UQF8</accession>
<comment type="subcellular location">
    <subcellularLocation>
        <location evidence="2">Cytoplasm</location>
    </subcellularLocation>
</comment>
<keyword evidence="2" id="KW-0378">Hydrolase</keyword>
<sequence length="151" mass="16785">MRVVLQRVSMARVKVDGQVVGEIGPGVCLLVGFSPRDSHEDIEWMADKVVNLRIFEDSSGKLNLPLSESDHGILVVSQFTLYGDCIKGRRPSFSEAAPPDLALELYDRFVEALRDRHPQVRTGVFQAHMAVELVNDGPVTLIIDSDRRGSR</sequence>
<dbReference type="EC" id="3.1.1.-" evidence="2"/>
<comment type="catalytic activity">
    <reaction evidence="2">
        <text>glycyl-tRNA(Ala) + H2O = tRNA(Ala) + glycine + H(+)</text>
        <dbReference type="Rhea" id="RHEA:53744"/>
        <dbReference type="Rhea" id="RHEA-COMP:9657"/>
        <dbReference type="Rhea" id="RHEA-COMP:13640"/>
        <dbReference type="ChEBI" id="CHEBI:15377"/>
        <dbReference type="ChEBI" id="CHEBI:15378"/>
        <dbReference type="ChEBI" id="CHEBI:57305"/>
        <dbReference type="ChEBI" id="CHEBI:78442"/>
        <dbReference type="ChEBI" id="CHEBI:78522"/>
    </reaction>
</comment>
<dbReference type="RefSeq" id="WP_006583206.1">
    <property type="nucleotide sequence ID" value="NZ_CM001377.1"/>
</dbReference>
<dbReference type="HOGENOM" id="CLU_076901_1_0_0"/>
<dbReference type="InterPro" id="IPR023509">
    <property type="entry name" value="DTD-like_sf"/>
</dbReference>
<comment type="domain">
    <text evidence="2">A Gly-cisPro motif from one monomer fits into the active site of the other monomer to allow specific chiral rejection of L-amino acids.</text>
</comment>
<evidence type="ECO:0000256" key="2">
    <source>
        <dbReference type="HAMAP-Rule" id="MF_00518"/>
    </source>
</evidence>
<comment type="similarity">
    <text evidence="1 2">Belongs to the DTD family.</text>
</comment>
<keyword evidence="4" id="KW-1185">Reference proteome</keyword>
<dbReference type="Pfam" id="PF02580">
    <property type="entry name" value="Tyr_Deacylase"/>
    <property type="match status" value="1"/>
</dbReference>
<dbReference type="OrthoDB" id="9801395at2"/>
<comment type="function">
    <text evidence="2">An aminoacyl-tRNA editing enzyme that deacylates mischarged D-aminoacyl-tRNAs. Also deacylates mischarged glycyl-tRNA(Ala), protecting cells against glycine mischarging by AlaRS. Acts via tRNA-based rather than protein-based catalysis; rejects L-amino acids rather than detecting D-amino acids in the active site. By recycling D-aminoacyl-tRNA to D-amino acids and free tRNA molecules, this enzyme counteracts the toxicity associated with the formation of D-aminoacyl-tRNA entities in vivo and helps enforce protein L-homochirality.</text>
</comment>
<dbReference type="SUPFAM" id="SSF69500">
    <property type="entry name" value="DTD-like"/>
    <property type="match status" value="1"/>
</dbReference>
<keyword evidence="2" id="KW-0963">Cytoplasm</keyword>
<protein>
    <recommendedName>
        <fullName evidence="2">D-aminoacyl-tRNA deacylase</fullName>
        <shortName evidence="2">DTD</shortName>
        <ecNumber evidence="2">3.1.1.96</ecNumber>
    </recommendedName>
    <alternativeName>
        <fullName evidence="2">Gly-tRNA(Ala) deacylase</fullName>
        <ecNumber evidence="2">3.1.1.-</ecNumber>
    </alternativeName>
</protein>
<dbReference type="GO" id="GO:0005737">
    <property type="term" value="C:cytoplasm"/>
    <property type="evidence" value="ECO:0007669"/>
    <property type="project" value="UniProtKB-SubCell"/>
</dbReference>
<dbReference type="Gene3D" id="3.50.80.10">
    <property type="entry name" value="D-tyrosyl-tRNA(Tyr) deacylase"/>
    <property type="match status" value="1"/>
</dbReference>
<dbReference type="PANTHER" id="PTHR10472:SF5">
    <property type="entry name" value="D-AMINOACYL-TRNA DEACYLASE 1"/>
    <property type="match status" value="1"/>
</dbReference>
<dbReference type="eggNOG" id="COG1490">
    <property type="taxonomic scope" value="Bacteria"/>
</dbReference>
<dbReference type="GO" id="GO:0019478">
    <property type="term" value="P:D-amino acid catabolic process"/>
    <property type="evidence" value="ECO:0007669"/>
    <property type="project" value="UniProtKB-UniRule"/>
</dbReference>
<comment type="catalytic activity">
    <reaction evidence="2">
        <text>a D-aminoacyl-tRNA + H2O = a tRNA + a D-alpha-amino acid + H(+)</text>
        <dbReference type="Rhea" id="RHEA:13953"/>
        <dbReference type="Rhea" id="RHEA-COMP:10123"/>
        <dbReference type="Rhea" id="RHEA-COMP:10124"/>
        <dbReference type="ChEBI" id="CHEBI:15377"/>
        <dbReference type="ChEBI" id="CHEBI:15378"/>
        <dbReference type="ChEBI" id="CHEBI:59871"/>
        <dbReference type="ChEBI" id="CHEBI:78442"/>
        <dbReference type="ChEBI" id="CHEBI:79333"/>
        <dbReference type="EC" id="3.1.1.96"/>
    </reaction>
</comment>
<dbReference type="HAMAP" id="MF_00518">
    <property type="entry name" value="Deacylase_Dtd"/>
    <property type="match status" value="1"/>
</dbReference>
<dbReference type="InterPro" id="IPR003732">
    <property type="entry name" value="Daa-tRNA_deacyls_DTD"/>
</dbReference>
<gene>
    <name evidence="2" type="primary">dtd</name>
    <name evidence="3" type="ORF">TheveDRAFT_0551</name>
</gene>
<dbReference type="PANTHER" id="PTHR10472">
    <property type="entry name" value="D-TYROSYL-TRNA TYR DEACYLASE"/>
    <property type="match status" value="1"/>
</dbReference>
<name>H0UQF8_9BACT</name>
<dbReference type="GO" id="GO:0043908">
    <property type="term" value="F:Ser(Gly)-tRNA(Ala) hydrolase activity"/>
    <property type="evidence" value="ECO:0007669"/>
    <property type="project" value="UniProtKB-UniRule"/>
</dbReference>
<dbReference type="GO" id="GO:0000049">
    <property type="term" value="F:tRNA binding"/>
    <property type="evidence" value="ECO:0007669"/>
    <property type="project" value="UniProtKB-UniRule"/>
</dbReference>
<evidence type="ECO:0000313" key="3">
    <source>
        <dbReference type="EMBL" id="EHM09712.1"/>
    </source>
</evidence>
<dbReference type="AlphaFoldDB" id="H0UQF8"/>